<dbReference type="SUPFAM" id="SSF81321">
    <property type="entry name" value="Family A G protein-coupled receptor-like"/>
    <property type="match status" value="1"/>
</dbReference>
<dbReference type="Proteomes" id="UP000675881">
    <property type="component" value="Chromosome 10"/>
</dbReference>
<evidence type="ECO:0000256" key="4">
    <source>
        <dbReference type="ARBA" id="ARBA00023136"/>
    </source>
</evidence>
<evidence type="ECO:0000259" key="5">
    <source>
        <dbReference type="PROSITE" id="PS50262"/>
    </source>
</evidence>
<evidence type="ECO:0000313" key="6">
    <source>
        <dbReference type="EMBL" id="CAF2791431.1"/>
    </source>
</evidence>
<dbReference type="InterPro" id="IPR017452">
    <property type="entry name" value="GPCR_Rhodpsn_7TM"/>
</dbReference>
<name>A0A7R8CI21_LEPSM</name>
<accession>A0A7R8CI21</accession>
<keyword evidence="3" id="KW-1133">Transmembrane helix</keyword>
<proteinExistence type="predicted"/>
<feature type="domain" description="G-protein coupled receptors family 1 profile" evidence="5">
    <location>
        <begin position="41"/>
        <end position="121"/>
    </location>
</feature>
<evidence type="ECO:0000256" key="2">
    <source>
        <dbReference type="ARBA" id="ARBA00022692"/>
    </source>
</evidence>
<dbReference type="InterPro" id="IPR052954">
    <property type="entry name" value="GPCR-Ligand_Int"/>
</dbReference>
<sequence>MFVNKSECCYRSQTANRVIQDIEFWFEGVFLVLVGTFGLFGNAMSIAVLSRNEMKNVFNRLLIFLSFIDSIMILFAIMNYSIINAFGVKLEIYNYMFPYFVNPVSNMILCASVFTVIAIAF</sequence>
<evidence type="ECO:0000256" key="3">
    <source>
        <dbReference type="ARBA" id="ARBA00022989"/>
    </source>
</evidence>
<comment type="subcellular location">
    <subcellularLocation>
        <location evidence="1">Membrane</location>
    </subcellularLocation>
</comment>
<dbReference type="GO" id="GO:0016020">
    <property type="term" value="C:membrane"/>
    <property type="evidence" value="ECO:0007669"/>
    <property type="project" value="UniProtKB-SubCell"/>
</dbReference>
<protein>
    <submittedName>
        <fullName evidence="6">(salmon louse) hypothetical protein</fullName>
    </submittedName>
</protein>
<dbReference type="PANTHER" id="PTHR46641">
    <property type="entry name" value="FMRFAMIDE RECEPTOR-RELATED"/>
    <property type="match status" value="1"/>
</dbReference>
<gene>
    <name evidence="6" type="ORF">LSAA_2601</name>
</gene>
<dbReference type="AlphaFoldDB" id="A0A7R8CI21"/>
<dbReference type="EMBL" id="HG994589">
    <property type="protein sequence ID" value="CAF2791431.1"/>
    <property type="molecule type" value="Genomic_DNA"/>
</dbReference>
<keyword evidence="2" id="KW-0812">Transmembrane</keyword>
<reference evidence="6" key="1">
    <citation type="submission" date="2021-02" db="EMBL/GenBank/DDBJ databases">
        <authorList>
            <person name="Bekaert M."/>
        </authorList>
    </citation>
    <scope>NUCLEOTIDE SEQUENCE</scope>
    <source>
        <strain evidence="6">IoA-00</strain>
    </source>
</reference>
<organism evidence="6 7">
    <name type="scientific">Lepeophtheirus salmonis</name>
    <name type="common">Salmon louse</name>
    <name type="synonym">Caligus salmonis</name>
    <dbReference type="NCBI Taxonomy" id="72036"/>
    <lineage>
        <taxon>Eukaryota</taxon>
        <taxon>Metazoa</taxon>
        <taxon>Ecdysozoa</taxon>
        <taxon>Arthropoda</taxon>
        <taxon>Crustacea</taxon>
        <taxon>Multicrustacea</taxon>
        <taxon>Hexanauplia</taxon>
        <taxon>Copepoda</taxon>
        <taxon>Siphonostomatoida</taxon>
        <taxon>Caligidae</taxon>
        <taxon>Lepeophtheirus</taxon>
    </lineage>
</organism>
<dbReference type="Gene3D" id="1.20.1070.10">
    <property type="entry name" value="Rhodopsin 7-helix transmembrane proteins"/>
    <property type="match status" value="1"/>
</dbReference>
<dbReference type="PROSITE" id="PS50262">
    <property type="entry name" value="G_PROTEIN_RECEP_F1_2"/>
    <property type="match status" value="1"/>
</dbReference>
<evidence type="ECO:0000313" key="7">
    <source>
        <dbReference type="Proteomes" id="UP000675881"/>
    </source>
</evidence>
<dbReference type="OrthoDB" id="10011262at2759"/>
<evidence type="ECO:0000256" key="1">
    <source>
        <dbReference type="ARBA" id="ARBA00004370"/>
    </source>
</evidence>
<keyword evidence="4" id="KW-0472">Membrane</keyword>
<keyword evidence="7" id="KW-1185">Reference proteome</keyword>
<dbReference type="PANTHER" id="PTHR46641:SF2">
    <property type="entry name" value="FMRFAMIDE RECEPTOR"/>
    <property type="match status" value="1"/>
</dbReference>